<dbReference type="InterPro" id="IPR001715">
    <property type="entry name" value="CH_dom"/>
</dbReference>
<proteinExistence type="predicted"/>
<evidence type="ECO:0000256" key="2">
    <source>
        <dbReference type="ARBA" id="ARBA00022553"/>
    </source>
</evidence>
<dbReference type="InterPro" id="IPR050540">
    <property type="entry name" value="F-actin_Monoox_Mical"/>
</dbReference>
<evidence type="ECO:0000313" key="7">
    <source>
        <dbReference type="Proteomes" id="UP001497382"/>
    </source>
</evidence>
<name>A0AAV1ZEU4_9ARAC</name>
<dbReference type="Gene3D" id="1.10.418.10">
    <property type="entry name" value="Calponin-like domain"/>
    <property type="match status" value="1"/>
</dbReference>
<comment type="subcellular location">
    <subcellularLocation>
        <location evidence="1">Endosome</location>
    </subcellularLocation>
</comment>
<dbReference type="PANTHER" id="PTHR23167:SF46">
    <property type="entry name" value="EPS15 HOMOLOGY DOMAIN CONTAINING PROTEIN-BINDING PROTEIN 1, ISOFORM F"/>
    <property type="match status" value="1"/>
</dbReference>
<dbReference type="SUPFAM" id="SSF47576">
    <property type="entry name" value="Calponin-homology domain, CH-domain"/>
    <property type="match status" value="1"/>
</dbReference>
<dbReference type="Proteomes" id="UP001497382">
    <property type="component" value="Unassembled WGS sequence"/>
</dbReference>
<evidence type="ECO:0000256" key="1">
    <source>
        <dbReference type="ARBA" id="ARBA00004177"/>
    </source>
</evidence>
<evidence type="ECO:0000259" key="5">
    <source>
        <dbReference type="PROSITE" id="PS50021"/>
    </source>
</evidence>
<dbReference type="EMBL" id="CAXIEN010000036">
    <property type="protein sequence ID" value="CAL1268763.1"/>
    <property type="molecule type" value="Genomic_DNA"/>
</dbReference>
<protein>
    <recommendedName>
        <fullName evidence="5">Calponin-homology (CH) domain-containing protein</fullName>
    </recommendedName>
</protein>
<reference evidence="6 7" key="1">
    <citation type="submission" date="2024-04" db="EMBL/GenBank/DDBJ databases">
        <authorList>
            <person name="Rising A."/>
            <person name="Reimegard J."/>
            <person name="Sonavane S."/>
            <person name="Akerstrom W."/>
            <person name="Nylinder S."/>
            <person name="Hedman E."/>
            <person name="Kallberg Y."/>
        </authorList>
    </citation>
    <scope>NUCLEOTIDE SEQUENCE [LARGE SCALE GENOMIC DNA]</scope>
</reference>
<dbReference type="PANTHER" id="PTHR23167">
    <property type="entry name" value="CALPONIN HOMOLOGY DOMAIN-CONTAINING PROTEIN DDB_G0272472-RELATED"/>
    <property type="match status" value="1"/>
</dbReference>
<dbReference type="AlphaFoldDB" id="A0AAV1ZEU4"/>
<dbReference type="PROSITE" id="PS50021">
    <property type="entry name" value="CH"/>
    <property type="match status" value="1"/>
</dbReference>
<comment type="caution">
    <text evidence="6">The sequence shown here is derived from an EMBL/GenBank/DDBJ whole genome shotgun (WGS) entry which is preliminary data.</text>
</comment>
<organism evidence="6 7">
    <name type="scientific">Larinioides sclopetarius</name>
    <dbReference type="NCBI Taxonomy" id="280406"/>
    <lineage>
        <taxon>Eukaryota</taxon>
        <taxon>Metazoa</taxon>
        <taxon>Ecdysozoa</taxon>
        <taxon>Arthropoda</taxon>
        <taxon>Chelicerata</taxon>
        <taxon>Arachnida</taxon>
        <taxon>Araneae</taxon>
        <taxon>Araneomorphae</taxon>
        <taxon>Entelegynae</taxon>
        <taxon>Araneoidea</taxon>
        <taxon>Araneidae</taxon>
        <taxon>Larinioides</taxon>
    </lineage>
</organism>
<keyword evidence="3" id="KW-0967">Endosome</keyword>
<keyword evidence="7" id="KW-1185">Reference proteome</keyword>
<sequence>MDLFANLFKEWQGSPLQKHTLYLLGVFRKAHLEMGEKRGMRALELWCRRVTDGYRNVRVSDMSSSWKDGLAFCALIHHFRPDLIDFESLSKENMLYNNALAFQVAEERLGIPALLDAEDMVKYDEPDTLSIATYVSQFYQFFENGASHKLGIPASKSVANRVTPLPCSRPPATSIHTGPLHKR</sequence>
<dbReference type="Pfam" id="PF00307">
    <property type="entry name" value="CH"/>
    <property type="match status" value="1"/>
</dbReference>
<dbReference type="GO" id="GO:0005768">
    <property type="term" value="C:endosome"/>
    <property type="evidence" value="ECO:0007669"/>
    <property type="project" value="UniProtKB-SubCell"/>
</dbReference>
<keyword evidence="4" id="KW-0175">Coiled coil</keyword>
<accession>A0AAV1ZEU4</accession>
<feature type="domain" description="Calponin-homology (CH)" evidence="5">
    <location>
        <begin position="37"/>
        <end position="143"/>
    </location>
</feature>
<dbReference type="SMART" id="SM00033">
    <property type="entry name" value="CH"/>
    <property type="match status" value="1"/>
</dbReference>
<dbReference type="FunFam" id="1.10.418.10:FF:000023">
    <property type="entry name" value="EH domain-binding protein 1 isoform X1"/>
    <property type="match status" value="1"/>
</dbReference>
<evidence type="ECO:0000256" key="4">
    <source>
        <dbReference type="ARBA" id="ARBA00023054"/>
    </source>
</evidence>
<keyword evidence="2" id="KW-0597">Phosphoprotein</keyword>
<dbReference type="InterPro" id="IPR036872">
    <property type="entry name" value="CH_dom_sf"/>
</dbReference>
<evidence type="ECO:0000256" key="3">
    <source>
        <dbReference type="ARBA" id="ARBA00022753"/>
    </source>
</evidence>
<gene>
    <name evidence="6" type="ORF">LARSCL_LOCUS4354</name>
</gene>
<evidence type="ECO:0000313" key="6">
    <source>
        <dbReference type="EMBL" id="CAL1268763.1"/>
    </source>
</evidence>